<evidence type="ECO:0000313" key="4">
    <source>
        <dbReference type="Proteomes" id="UP000189796"/>
    </source>
</evidence>
<evidence type="ECO:0000313" key="3">
    <source>
        <dbReference type="EMBL" id="SHH97335.1"/>
    </source>
</evidence>
<dbReference type="AlphaFoldDB" id="A0A1M5XBV0"/>
<name>A0A1M5XBV0_9BRAD</name>
<feature type="domain" description="PepSY" evidence="2">
    <location>
        <begin position="42"/>
        <end position="99"/>
    </location>
</feature>
<dbReference type="Proteomes" id="UP000189796">
    <property type="component" value="Chromosome I"/>
</dbReference>
<dbReference type="Pfam" id="PF03413">
    <property type="entry name" value="PepSY"/>
    <property type="match status" value="2"/>
</dbReference>
<dbReference type="EMBL" id="LT670817">
    <property type="protein sequence ID" value="SHH97335.1"/>
    <property type="molecule type" value="Genomic_DNA"/>
</dbReference>
<accession>A0A1M5XBV0</accession>
<feature type="domain" description="PepSY" evidence="2">
    <location>
        <begin position="125"/>
        <end position="178"/>
    </location>
</feature>
<dbReference type="RefSeq" id="WP_079605473.1">
    <property type="nucleotide sequence ID" value="NZ_LT670817.1"/>
</dbReference>
<feature type="chain" id="PRO_5009914957" evidence="1">
    <location>
        <begin position="21"/>
        <end position="179"/>
    </location>
</feature>
<evidence type="ECO:0000259" key="2">
    <source>
        <dbReference type="Pfam" id="PF03413"/>
    </source>
</evidence>
<dbReference type="Gene3D" id="3.10.450.40">
    <property type="match status" value="2"/>
</dbReference>
<organism evidence="3 4">
    <name type="scientific">Bradyrhizobium erythrophlei</name>
    <dbReference type="NCBI Taxonomy" id="1437360"/>
    <lineage>
        <taxon>Bacteria</taxon>
        <taxon>Pseudomonadati</taxon>
        <taxon>Pseudomonadota</taxon>
        <taxon>Alphaproteobacteria</taxon>
        <taxon>Hyphomicrobiales</taxon>
        <taxon>Nitrobacteraceae</taxon>
        <taxon>Bradyrhizobium</taxon>
    </lineage>
</organism>
<reference evidence="3 4" key="1">
    <citation type="submission" date="2016-11" db="EMBL/GenBank/DDBJ databases">
        <authorList>
            <person name="Jaros S."/>
            <person name="Januszkiewicz K."/>
            <person name="Wedrychowicz H."/>
        </authorList>
    </citation>
    <scope>NUCLEOTIDE SEQUENCE [LARGE SCALE GENOMIC DNA]</scope>
    <source>
        <strain evidence="3 4">GAS138</strain>
    </source>
</reference>
<dbReference type="OrthoDB" id="8253315at2"/>
<protein>
    <submittedName>
        <fullName evidence="3">Peptidase propeptide and YPEB domain-containing protein</fullName>
    </submittedName>
</protein>
<sequence length="179" mass="19245">MRKTGILSFLIVCAVAPAFAQRTPEPDVVPTEKVIQSFEKAKITLAEAIRIAAKKHKDAKVVDISFDSQADQLAYKVKTYQDNNVWEGAIDAWTGEIIGEGITTPVSKLDEEDQLELAGSLKALIDLATATALAEEKGSGKAISAGLEEANGRIVYEVTIVDQGATTKFVIDPRSGQIK</sequence>
<keyword evidence="1" id="KW-0732">Signal</keyword>
<dbReference type="InterPro" id="IPR025711">
    <property type="entry name" value="PepSY"/>
</dbReference>
<feature type="signal peptide" evidence="1">
    <location>
        <begin position="1"/>
        <end position="20"/>
    </location>
</feature>
<proteinExistence type="predicted"/>
<evidence type="ECO:0000256" key="1">
    <source>
        <dbReference type="SAM" id="SignalP"/>
    </source>
</evidence>
<gene>
    <name evidence="3" type="ORF">SAMN05443248_7220</name>
</gene>